<dbReference type="AlphaFoldDB" id="A0A6A5X7F5"/>
<proteinExistence type="inferred from homology"/>
<evidence type="ECO:0000256" key="5">
    <source>
        <dbReference type="ARBA" id="ARBA00022989"/>
    </source>
</evidence>
<feature type="transmembrane region" description="Helical" evidence="8">
    <location>
        <begin position="179"/>
        <end position="203"/>
    </location>
</feature>
<organism evidence="10 11">
    <name type="scientific">Aaosphaeria arxii CBS 175.79</name>
    <dbReference type="NCBI Taxonomy" id="1450172"/>
    <lineage>
        <taxon>Eukaryota</taxon>
        <taxon>Fungi</taxon>
        <taxon>Dikarya</taxon>
        <taxon>Ascomycota</taxon>
        <taxon>Pezizomycotina</taxon>
        <taxon>Dothideomycetes</taxon>
        <taxon>Pleosporomycetidae</taxon>
        <taxon>Pleosporales</taxon>
        <taxon>Pleosporales incertae sedis</taxon>
        <taxon>Aaosphaeria</taxon>
    </lineage>
</organism>
<feature type="transmembrane region" description="Helical" evidence="8">
    <location>
        <begin position="209"/>
        <end position="232"/>
    </location>
</feature>
<dbReference type="InterPro" id="IPR003663">
    <property type="entry name" value="Sugar/inositol_transpt"/>
</dbReference>
<dbReference type="NCBIfam" id="TIGR00879">
    <property type="entry name" value="SP"/>
    <property type="match status" value="1"/>
</dbReference>
<dbReference type="PANTHER" id="PTHR48022:SF15">
    <property type="entry name" value="ALPHA-GLUCOSIDE TRANSPORTER, PUTATIVE (AFU_ORTHOLOGUE AFUA_5G00500)-RELATED"/>
    <property type="match status" value="1"/>
</dbReference>
<evidence type="ECO:0000259" key="9">
    <source>
        <dbReference type="PROSITE" id="PS50850"/>
    </source>
</evidence>
<dbReference type="RefSeq" id="XP_033377202.1">
    <property type="nucleotide sequence ID" value="XM_033532871.1"/>
</dbReference>
<dbReference type="PANTHER" id="PTHR48022">
    <property type="entry name" value="PLASTIDIC GLUCOSE TRANSPORTER 4"/>
    <property type="match status" value="1"/>
</dbReference>
<name>A0A6A5X7F5_9PLEO</name>
<dbReference type="GeneID" id="54290268"/>
<evidence type="ECO:0000256" key="8">
    <source>
        <dbReference type="SAM" id="Phobius"/>
    </source>
</evidence>
<dbReference type="GO" id="GO:0016020">
    <property type="term" value="C:membrane"/>
    <property type="evidence" value="ECO:0007669"/>
    <property type="project" value="UniProtKB-SubCell"/>
</dbReference>
<dbReference type="Gene3D" id="1.20.1250.20">
    <property type="entry name" value="MFS general substrate transporter like domains"/>
    <property type="match status" value="1"/>
</dbReference>
<dbReference type="InterPro" id="IPR036259">
    <property type="entry name" value="MFS_trans_sf"/>
</dbReference>
<feature type="transmembrane region" description="Helical" evidence="8">
    <location>
        <begin position="465"/>
        <end position="483"/>
    </location>
</feature>
<dbReference type="InterPro" id="IPR050360">
    <property type="entry name" value="MFS_Sugar_Transporters"/>
</dbReference>
<evidence type="ECO:0000256" key="4">
    <source>
        <dbReference type="ARBA" id="ARBA00022692"/>
    </source>
</evidence>
<keyword evidence="4 8" id="KW-0812">Transmembrane</keyword>
<evidence type="ECO:0000256" key="2">
    <source>
        <dbReference type="ARBA" id="ARBA00010992"/>
    </source>
</evidence>
<reference evidence="10" key="1">
    <citation type="journal article" date="2020" name="Stud. Mycol.">
        <title>101 Dothideomycetes genomes: a test case for predicting lifestyles and emergence of pathogens.</title>
        <authorList>
            <person name="Haridas S."/>
            <person name="Albert R."/>
            <person name="Binder M."/>
            <person name="Bloem J."/>
            <person name="Labutti K."/>
            <person name="Salamov A."/>
            <person name="Andreopoulos B."/>
            <person name="Baker S."/>
            <person name="Barry K."/>
            <person name="Bills G."/>
            <person name="Bluhm B."/>
            <person name="Cannon C."/>
            <person name="Castanera R."/>
            <person name="Culley D."/>
            <person name="Daum C."/>
            <person name="Ezra D."/>
            <person name="Gonzalez J."/>
            <person name="Henrissat B."/>
            <person name="Kuo A."/>
            <person name="Liang C."/>
            <person name="Lipzen A."/>
            <person name="Lutzoni F."/>
            <person name="Magnuson J."/>
            <person name="Mondo S."/>
            <person name="Nolan M."/>
            <person name="Ohm R."/>
            <person name="Pangilinan J."/>
            <person name="Park H.-J."/>
            <person name="Ramirez L."/>
            <person name="Alfaro M."/>
            <person name="Sun H."/>
            <person name="Tritt A."/>
            <person name="Yoshinaga Y."/>
            <person name="Zwiers L.-H."/>
            <person name="Turgeon B."/>
            <person name="Goodwin S."/>
            <person name="Spatafora J."/>
            <person name="Crous P."/>
            <person name="Grigoriev I."/>
        </authorList>
    </citation>
    <scope>NUCLEOTIDE SEQUENCE</scope>
    <source>
        <strain evidence="10">CBS 175.79</strain>
    </source>
</reference>
<feature type="transmembrane region" description="Helical" evidence="8">
    <location>
        <begin position="143"/>
        <end position="167"/>
    </location>
</feature>
<keyword evidence="6 8" id="KW-0472">Membrane</keyword>
<feature type="domain" description="Major facilitator superfamily (MFS) profile" evidence="9">
    <location>
        <begin position="37"/>
        <end position="487"/>
    </location>
</feature>
<feature type="transmembrane region" description="Helical" evidence="8">
    <location>
        <begin position="392"/>
        <end position="421"/>
    </location>
</feature>
<dbReference type="InterPro" id="IPR005829">
    <property type="entry name" value="Sugar_transporter_CS"/>
</dbReference>
<dbReference type="OrthoDB" id="6612291at2759"/>
<feature type="transmembrane region" description="Helical" evidence="8">
    <location>
        <begin position="366"/>
        <end position="386"/>
    </location>
</feature>
<dbReference type="EMBL" id="ML978081">
    <property type="protein sequence ID" value="KAF2008863.1"/>
    <property type="molecule type" value="Genomic_DNA"/>
</dbReference>
<feature type="transmembrane region" description="Helical" evidence="8">
    <location>
        <begin position="433"/>
        <end position="453"/>
    </location>
</feature>
<dbReference type="PROSITE" id="PS00217">
    <property type="entry name" value="SUGAR_TRANSPORT_2"/>
    <property type="match status" value="1"/>
</dbReference>
<dbReference type="Pfam" id="PF00083">
    <property type="entry name" value="Sugar_tr"/>
    <property type="match status" value="1"/>
</dbReference>
<protein>
    <submittedName>
        <fullName evidence="10">General substrate transporter</fullName>
    </submittedName>
</protein>
<feature type="transmembrane region" description="Helical" evidence="8">
    <location>
        <begin position="336"/>
        <end position="357"/>
    </location>
</feature>
<dbReference type="FunFam" id="1.20.1250.20:FF:000078">
    <property type="entry name" value="MFS maltose transporter, putative"/>
    <property type="match status" value="1"/>
</dbReference>
<dbReference type="PROSITE" id="PS50850">
    <property type="entry name" value="MFS"/>
    <property type="match status" value="1"/>
</dbReference>
<keyword evidence="3 7" id="KW-0813">Transport</keyword>
<keyword evidence="5 8" id="KW-1133">Transmembrane helix</keyword>
<evidence type="ECO:0000256" key="6">
    <source>
        <dbReference type="ARBA" id="ARBA00023136"/>
    </source>
</evidence>
<feature type="transmembrane region" description="Helical" evidence="8">
    <location>
        <begin position="303"/>
        <end position="324"/>
    </location>
</feature>
<comment type="subcellular location">
    <subcellularLocation>
        <location evidence="1">Membrane</location>
        <topology evidence="1">Multi-pass membrane protein</topology>
    </subcellularLocation>
</comment>
<dbReference type="InterPro" id="IPR005828">
    <property type="entry name" value="MFS_sugar_transport-like"/>
</dbReference>
<feature type="transmembrane region" description="Helical" evidence="8">
    <location>
        <begin position="39"/>
        <end position="62"/>
    </location>
</feature>
<evidence type="ECO:0000313" key="10">
    <source>
        <dbReference type="EMBL" id="KAF2008863.1"/>
    </source>
</evidence>
<keyword evidence="11" id="KW-1185">Reference proteome</keyword>
<dbReference type="Proteomes" id="UP000799778">
    <property type="component" value="Unassembled WGS sequence"/>
</dbReference>
<gene>
    <name evidence="10" type="ORF">BU24DRAFT_474897</name>
</gene>
<evidence type="ECO:0000256" key="3">
    <source>
        <dbReference type="ARBA" id="ARBA00022448"/>
    </source>
</evidence>
<dbReference type="PROSITE" id="PS00216">
    <property type="entry name" value="SUGAR_TRANSPORT_1"/>
    <property type="match status" value="1"/>
</dbReference>
<evidence type="ECO:0000256" key="7">
    <source>
        <dbReference type="RuleBase" id="RU003346"/>
    </source>
</evidence>
<evidence type="ECO:0000313" key="11">
    <source>
        <dbReference type="Proteomes" id="UP000799778"/>
    </source>
</evidence>
<accession>A0A6A5X7F5</accession>
<dbReference type="GO" id="GO:0005351">
    <property type="term" value="F:carbohydrate:proton symporter activity"/>
    <property type="evidence" value="ECO:0007669"/>
    <property type="project" value="TreeGrafter"/>
</dbReference>
<dbReference type="SUPFAM" id="SSF103473">
    <property type="entry name" value="MFS general substrate transporter"/>
    <property type="match status" value="1"/>
</dbReference>
<sequence>MATDTTTSDRPALAAEHTQFEKSLSILETLRLFWRSSLWIAYGQAVVFGYGIDGIIASYLLAVPQFRFDYGHAFGEGASVTYIIPATWQSLYGGVAQLAAVIGAYCTGWLADKIGRKYTNLISCSISVVGVGIQYASISRHSLGILTAGKAINGISIGMWLVIGPLYASEVAPLKLRGWLTAITNITQFSGVLLFTGIMYQLGPVASKIAYEIPIACQWIIPSLVILTIIFWPESPVWLVRKGKTEQAMRSLRTLHGAGGKIKLDRMLAQIEETVAAEAENNQEPSYKECFAKKDRHRTLISMFVYGCQYLSGLVFVLGYQSYFYQLMGFSPKKSFLLGMLNNISMFIANIISWWLLSIIGRRPPIVWGQLMCAITLFIIGGTSLIGTFKGYVATIAFMFLWGFIYQITLGTVAWTVVGEISSYRLRSRTQGLANIVLNVVQWVVGFLFPYMFNPDAGNLGGKVGFIFGATTFIGFIGCWLWLPETMNRTAAELDELFERGVNVRNFDKAETNVEKTA</sequence>
<feature type="transmembrane region" description="Helical" evidence="8">
    <location>
        <begin position="118"/>
        <end position="137"/>
    </location>
</feature>
<evidence type="ECO:0000256" key="1">
    <source>
        <dbReference type="ARBA" id="ARBA00004141"/>
    </source>
</evidence>
<feature type="transmembrane region" description="Helical" evidence="8">
    <location>
        <begin position="91"/>
        <end position="111"/>
    </location>
</feature>
<comment type="similarity">
    <text evidence="2 7">Belongs to the major facilitator superfamily. Sugar transporter (TC 2.A.1.1) family.</text>
</comment>
<dbReference type="InterPro" id="IPR020846">
    <property type="entry name" value="MFS_dom"/>
</dbReference>